<evidence type="ECO:0000313" key="2">
    <source>
        <dbReference type="WBParaSite" id="nRc.2.0.1.t20973-RA"/>
    </source>
</evidence>
<reference evidence="2" key="1">
    <citation type="submission" date="2022-11" db="UniProtKB">
        <authorList>
            <consortium name="WormBaseParasite"/>
        </authorList>
    </citation>
    <scope>IDENTIFICATION</scope>
</reference>
<dbReference type="Proteomes" id="UP000887565">
    <property type="component" value="Unplaced"/>
</dbReference>
<dbReference type="AlphaFoldDB" id="A0A915J5H9"/>
<evidence type="ECO:0000313" key="1">
    <source>
        <dbReference type="Proteomes" id="UP000887565"/>
    </source>
</evidence>
<keyword evidence="1" id="KW-1185">Reference proteome</keyword>
<dbReference type="WBParaSite" id="nRc.2.0.1.t20973-RA">
    <property type="protein sequence ID" value="nRc.2.0.1.t20973-RA"/>
    <property type="gene ID" value="nRc.2.0.1.g20973"/>
</dbReference>
<protein>
    <submittedName>
        <fullName evidence="2">Uncharacterized protein</fullName>
    </submittedName>
</protein>
<accession>A0A915J5H9</accession>
<organism evidence="1 2">
    <name type="scientific">Romanomermis culicivorax</name>
    <name type="common">Nematode worm</name>
    <dbReference type="NCBI Taxonomy" id="13658"/>
    <lineage>
        <taxon>Eukaryota</taxon>
        <taxon>Metazoa</taxon>
        <taxon>Ecdysozoa</taxon>
        <taxon>Nematoda</taxon>
        <taxon>Enoplea</taxon>
        <taxon>Dorylaimia</taxon>
        <taxon>Mermithida</taxon>
        <taxon>Mermithoidea</taxon>
        <taxon>Mermithidae</taxon>
        <taxon>Romanomermis</taxon>
    </lineage>
</organism>
<name>A0A915J5H9_ROMCU</name>
<proteinExistence type="predicted"/>
<sequence length="152" mass="17027">MVIPFQIFAHVIHQIFGNDFETMGRRISIVGRTVVRLDAQNRGQLDLLVKTSGCLKVAVVVQRYAGGIHHPVTTHNHNIYYFLHCAIKCFEYALLKLVPLHIVNIRTQALYHPHTEIITKSYNQPHLLPSIIADVGLGLLVLTDACPGILDS</sequence>